<feature type="signal peptide" evidence="2">
    <location>
        <begin position="1"/>
        <end position="17"/>
    </location>
</feature>
<keyword evidence="2" id="KW-0732">Signal</keyword>
<feature type="region of interest" description="Disordered" evidence="1">
    <location>
        <begin position="30"/>
        <end position="96"/>
    </location>
</feature>
<keyword evidence="4" id="KW-1185">Reference proteome</keyword>
<dbReference type="AlphaFoldDB" id="A0A9Q0IBG7"/>
<proteinExistence type="predicted"/>
<reference evidence="3" key="1">
    <citation type="submission" date="2022-07" db="EMBL/GenBank/DDBJ databases">
        <title>Chromosome-level genome of Muraenolepis orangiensis.</title>
        <authorList>
            <person name="Kim J."/>
        </authorList>
    </citation>
    <scope>NUCLEOTIDE SEQUENCE</scope>
    <source>
        <strain evidence="3">KU_S4_2022</strain>
        <tissue evidence="3">Muscle</tissue>
    </source>
</reference>
<dbReference type="EMBL" id="JANIIK010000113">
    <property type="protein sequence ID" value="KAJ3592599.1"/>
    <property type="molecule type" value="Genomic_DNA"/>
</dbReference>
<feature type="chain" id="PRO_5040272324" description="Secreted protein" evidence="2">
    <location>
        <begin position="18"/>
        <end position="176"/>
    </location>
</feature>
<dbReference type="Proteomes" id="UP001148018">
    <property type="component" value="Unassembled WGS sequence"/>
</dbReference>
<evidence type="ECO:0000256" key="1">
    <source>
        <dbReference type="SAM" id="MobiDB-lite"/>
    </source>
</evidence>
<evidence type="ECO:0000256" key="2">
    <source>
        <dbReference type="SAM" id="SignalP"/>
    </source>
</evidence>
<comment type="caution">
    <text evidence="3">The sequence shown here is derived from an EMBL/GenBank/DDBJ whole genome shotgun (WGS) entry which is preliminary data.</text>
</comment>
<feature type="compositionally biased region" description="Basic and acidic residues" evidence="1">
    <location>
        <begin position="121"/>
        <end position="162"/>
    </location>
</feature>
<sequence length="176" mass="19407">MRLFFFFFFFFDRAVEPGDQVEKMTANDVLPSIPREGPEQTRGPGLVPVGGRRRATHAAAAAASEREGGPSGRPPGRPGRPRGPSGLLRVWETPGEEDAVRTAGARGERVFRHAGPVAGEPAERIRRVSRRRSQDADCKTKTHRRDGDSVHVHPHEHTHGNHEQLSLVELKRSSSS</sequence>
<gene>
    <name evidence="3" type="ORF">NHX12_007726</name>
</gene>
<organism evidence="3 4">
    <name type="scientific">Muraenolepis orangiensis</name>
    <name type="common">Patagonian moray cod</name>
    <dbReference type="NCBI Taxonomy" id="630683"/>
    <lineage>
        <taxon>Eukaryota</taxon>
        <taxon>Metazoa</taxon>
        <taxon>Chordata</taxon>
        <taxon>Craniata</taxon>
        <taxon>Vertebrata</taxon>
        <taxon>Euteleostomi</taxon>
        <taxon>Actinopterygii</taxon>
        <taxon>Neopterygii</taxon>
        <taxon>Teleostei</taxon>
        <taxon>Neoteleostei</taxon>
        <taxon>Acanthomorphata</taxon>
        <taxon>Zeiogadaria</taxon>
        <taxon>Gadariae</taxon>
        <taxon>Gadiformes</taxon>
        <taxon>Muraenolepidoidei</taxon>
        <taxon>Muraenolepididae</taxon>
        <taxon>Muraenolepis</taxon>
    </lineage>
</organism>
<protein>
    <recommendedName>
        <fullName evidence="5">Secreted protein</fullName>
    </recommendedName>
</protein>
<evidence type="ECO:0000313" key="4">
    <source>
        <dbReference type="Proteomes" id="UP001148018"/>
    </source>
</evidence>
<evidence type="ECO:0008006" key="5">
    <source>
        <dbReference type="Google" id="ProtNLM"/>
    </source>
</evidence>
<feature type="region of interest" description="Disordered" evidence="1">
    <location>
        <begin position="116"/>
        <end position="176"/>
    </location>
</feature>
<evidence type="ECO:0000313" key="3">
    <source>
        <dbReference type="EMBL" id="KAJ3592599.1"/>
    </source>
</evidence>
<name>A0A9Q0IBG7_9TELE</name>
<accession>A0A9Q0IBG7</accession>